<sequence>MTIRDLQIIAAVGHSLNMSKAANDLLISQSSVSQVIMTIEKEFQVKLFIRGKNLKLTSNGQRFLEHANIILGDIENLKRNMEALKGRSVLRLGSCVMIAQTIIYQILEEMQNIFPSLEIPLEVADTADLLKDLRKGVIDVAIIHRNPKDKSLICRLLFNDAMSFVCSASHPLAGKHISWDVLEKYKLVTYDNGSYTRKILDHLLAVHHCNPAFNGIYYYPADIKTAVLHNRGIAFLTDICTRNERKQGLLSRIKIDDIKYYKSFYLVYRKNFMLDETMTKWVKFICQSGYIEHFLNEE</sequence>
<proteinExistence type="inferred from homology"/>
<evidence type="ECO:0000256" key="4">
    <source>
        <dbReference type="ARBA" id="ARBA00023163"/>
    </source>
</evidence>
<name>A0A1H0C1F8_9FIRM</name>
<feature type="domain" description="HTH lysR-type" evidence="5">
    <location>
        <begin position="1"/>
        <end position="57"/>
    </location>
</feature>
<dbReference type="RefSeq" id="WP_091653232.1">
    <property type="nucleotide sequence ID" value="NZ_FNHQ01000062.1"/>
</dbReference>
<dbReference type="GO" id="GO:0005829">
    <property type="term" value="C:cytosol"/>
    <property type="evidence" value="ECO:0007669"/>
    <property type="project" value="TreeGrafter"/>
</dbReference>
<dbReference type="SUPFAM" id="SSF53850">
    <property type="entry name" value="Periplasmic binding protein-like II"/>
    <property type="match status" value="1"/>
</dbReference>
<dbReference type="InterPro" id="IPR005119">
    <property type="entry name" value="LysR_subst-bd"/>
</dbReference>
<dbReference type="Pfam" id="PF00126">
    <property type="entry name" value="HTH_1"/>
    <property type="match status" value="1"/>
</dbReference>
<keyword evidence="4" id="KW-0804">Transcription</keyword>
<evidence type="ECO:0000313" key="6">
    <source>
        <dbReference type="EMBL" id="SDN51660.1"/>
    </source>
</evidence>
<gene>
    <name evidence="6" type="ORF">SAMN05660299_02830</name>
</gene>
<dbReference type="Pfam" id="PF03466">
    <property type="entry name" value="LysR_substrate"/>
    <property type="match status" value="1"/>
</dbReference>
<keyword evidence="2" id="KW-0805">Transcription regulation</keyword>
<dbReference type="PROSITE" id="PS50931">
    <property type="entry name" value="HTH_LYSR"/>
    <property type="match status" value="1"/>
</dbReference>
<evidence type="ECO:0000259" key="5">
    <source>
        <dbReference type="PROSITE" id="PS50931"/>
    </source>
</evidence>
<dbReference type="SUPFAM" id="SSF46785">
    <property type="entry name" value="Winged helix' DNA-binding domain"/>
    <property type="match status" value="1"/>
</dbReference>
<dbReference type="GO" id="GO:0003700">
    <property type="term" value="F:DNA-binding transcription factor activity"/>
    <property type="evidence" value="ECO:0007669"/>
    <property type="project" value="InterPro"/>
</dbReference>
<evidence type="ECO:0000256" key="1">
    <source>
        <dbReference type="ARBA" id="ARBA00009437"/>
    </source>
</evidence>
<dbReference type="InterPro" id="IPR050950">
    <property type="entry name" value="HTH-type_LysR_regulators"/>
</dbReference>
<dbReference type="STRING" id="349095.SAMN05660299_02830"/>
<dbReference type="InterPro" id="IPR036390">
    <property type="entry name" value="WH_DNA-bd_sf"/>
</dbReference>
<reference evidence="6 7" key="1">
    <citation type="submission" date="2016-10" db="EMBL/GenBank/DDBJ databases">
        <authorList>
            <person name="de Groot N.N."/>
        </authorList>
    </citation>
    <scope>NUCLEOTIDE SEQUENCE [LARGE SCALE GENOMIC DNA]</scope>
    <source>
        <strain evidence="6 7">DSM 16981</strain>
    </source>
</reference>
<dbReference type="EMBL" id="FNHQ01000062">
    <property type="protein sequence ID" value="SDN51660.1"/>
    <property type="molecule type" value="Genomic_DNA"/>
</dbReference>
<protein>
    <submittedName>
        <fullName evidence="6">DNA-binding transcriptional regulator, LysR family</fullName>
    </submittedName>
</protein>
<keyword evidence="7" id="KW-1185">Reference proteome</keyword>
<evidence type="ECO:0000256" key="2">
    <source>
        <dbReference type="ARBA" id="ARBA00023015"/>
    </source>
</evidence>
<dbReference type="Gene3D" id="1.10.10.10">
    <property type="entry name" value="Winged helix-like DNA-binding domain superfamily/Winged helix DNA-binding domain"/>
    <property type="match status" value="1"/>
</dbReference>
<organism evidence="6 7">
    <name type="scientific">Megasphaera paucivorans</name>
    <dbReference type="NCBI Taxonomy" id="349095"/>
    <lineage>
        <taxon>Bacteria</taxon>
        <taxon>Bacillati</taxon>
        <taxon>Bacillota</taxon>
        <taxon>Negativicutes</taxon>
        <taxon>Veillonellales</taxon>
        <taxon>Veillonellaceae</taxon>
        <taxon>Megasphaera</taxon>
    </lineage>
</organism>
<dbReference type="InterPro" id="IPR000847">
    <property type="entry name" value="LysR_HTH_N"/>
</dbReference>
<dbReference type="Gene3D" id="3.40.190.290">
    <property type="match status" value="1"/>
</dbReference>
<dbReference type="Proteomes" id="UP000199309">
    <property type="component" value="Unassembled WGS sequence"/>
</dbReference>
<comment type="similarity">
    <text evidence="1">Belongs to the LysR transcriptional regulatory family.</text>
</comment>
<dbReference type="AlphaFoldDB" id="A0A1H0C1F8"/>
<dbReference type="PANTHER" id="PTHR30419">
    <property type="entry name" value="HTH-TYPE TRANSCRIPTIONAL REGULATOR YBHD"/>
    <property type="match status" value="1"/>
</dbReference>
<dbReference type="GO" id="GO:0003677">
    <property type="term" value="F:DNA binding"/>
    <property type="evidence" value="ECO:0007669"/>
    <property type="project" value="UniProtKB-KW"/>
</dbReference>
<accession>A0A1H0C1F8</accession>
<evidence type="ECO:0000313" key="7">
    <source>
        <dbReference type="Proteomes" id="UP000199309"/>
    </source>
</evidence>
<dbReference type="PANTHER" id="PTHR30419:SF8">
    <property type="entry name" value="NITROGEN ASSIMILATION TRANSCRIPTIONAL ACTIVATOR-RELATED"/>
    <property type="match status" value="1"/>
</dbReference>
<dbReference type="OrthoDB" id="9803735at2"/>
<dbReference type="InterPro" id="IPR036388">
    <property type="entry name" value="WH-like_DNA-bd_sf"/>
</dbReference>
<evidence type="ECO:0000256" key="3">
    <source>
        <dbReference type="ARBA" id="ARBA00023125"/>
    </source>
</evidence>
<keyword evidence="3 6" id="KW-0238">DNA-binding</keyword>